<protein>
    <submittedName>
        <fullName evidence="9">Transmembrane amino acid transporter family protein</fullName>
    </submittedName>
</protein>
<evidence type="ECO:0000256" key="3">
    <source>
        <dbReference type="ARBA" id="ARBA00022692"/>
    </source>
</evidence>
<evidence type="ECO:0000256" key="7">
    <source>
        <dbReference type="SAM" id="Phobius"/>
    </source>
</evidence>
<gene>
    <name evidence="9" type="ORF">ISF_07714</name>
</gene>
<dbReference type="GeneID" id="30024006"/>
<dbReference type="OrthoDB" id="40134at2759"/>
<dbReference type="GO" id="GO:0015179">
    <property type="term" value="F:L-amino acid transmembrane transporter activity"/>
    <property type="evidence" value="ECO:0007669"/>
    <property type="project" value="TreeGrafter"/>
</dbReference>
<keyword evidence="4 7" id="KW-1133">Transmembrane helix</keyword>
<comment type="similarity">
    <text evidence="2">Belongs to the amino acid/polyamine transporter 2 family.</text>
</comment>
<reference evidence="9 10" key="1">
    <citation type="journal article" date="2016" name="Genome Biol. Evol.">
        <title>Divergent and convergent evolution of fungal pathogenicity.</title>
        <authorList>
            <person name="Shang Y."/>
            <person name="Xiao G."/>
            <person name="Zheng P."/>
            <person name="Cen K."/>
            <person name="Zhan S."/>
            <person name="Wang C."/>
        </authorList>
    </citation>
    <scope>NUCLEOTIDE SEQUENCE [LARGE SCALE GENOMIC DNA]</scope>
    <source>
        <strain evidence="9 10">ARSEF 2679</strain>
    </source>
</reference>
<feature type="transmembrane region" description="Helical" evidence="7">
    <location>
        <begin position="512"/>
        <end position="533"/>
    </location>
</feature>
<comment type="subcellular location">
    <subcellularLocation>
        <location evidence="1">Membrane</location>
        <topology evidence="1">Multi-pass membrane protein</topology>
    </subcellularLocation>
</comment>
<evidence type="ECO:0000256" key="1">
    <source>
        <dbReference type="ARBA" id="ARBA00004141"/>
    </source>
</evidence>
<dbReference type="InterPro" id="IPR013057">
    <property type="entry name" value="AA_transpt_TM"/>
</dbReference>
<evidence type="ECO:0000256" key="6">
    <source>
        <dbReference type="SAM" id="MobiDB-lite"/>
    </source>
</evidence>
<keyword evidence="5 7" id="KW-0472">Membrane</keyword>
<dbReference type="GO" id="GO:0016020">
    <property type="term" value="C:membrane"/>
    <property type="evidence" value="ECO:0007669"/>
    <property type="project" value="UniProtKB-SubCell"/>
</dbReference>
<feature type="domain" description="Amino acid transporter transmembrane" evidence="8">
    <location>
        <begin position="97"/>
        <end position="471"/>
    </location>
</feature>
<dbReference type="Proteomes" id="UP000076744">
    <property type="component" value="Unassembled WGS sequence"/>
</dbReference>
<evidence type="ECO:0000256" key="2">
    <source>
        <dbReference type="ARBA" id="ARBA00008066"/>
    </source>
</evidence>
<sequence length="558" mass="59611">MPTPEAASVRDGDSPSARVTFEEYTYWAKITRGEEEVKARQSTLDVATAGAVTGGADEKHKEASVQQSEAEAPKAADAAAPQEEEGSVQVERGRPRTTGWIAVFFLITTDILGPMSTPWAFAQTGYGPGVALFTVFGALAAYSGYILWDLYLGLDSDRYPLLTLGDVFDRLFGAVPRRLMNGMLALQMLLFVSHVILESGQGISQISQGAEGNRGDGLCFIVCMLLYAVVGLAVSQIKSLRGVAWLSNAAVLGVVVYYPPNFKATQASYGAAFGPGPIRTFAGSPPAGLASGGTGFVAALNGLNMAVYAYGGCMAFIAFLAEMRHPLEFWKSLLCGQVFIYALYLFFGMFIYAHQGQFAFNPVMQGLSPYGFQTATNVMFLFSGLIASTLYSNVGFKSVYSDLFEGPLGFPPLNGGRRGRLAWAACMLLFWGIAFVLAAAVPHLSFVTGFVGALLILTLTYTAPAVVSLAFRLQSDALAEGEASFDPTTRRAVARVDAGWARYWRAYKKRPWLNSFNVLYAVGGLVTTGLGVYSSVNGLIAAFGGKSVATSFGCKPPV</sequence>
<dbReference type="PANTHER" id="PTHR22950">
    <property type="entry name" value="AMINO ACID TRANSPORTER"/>
    <property type="match status" value="1"/>
</dbReference>
<dbReference type="RefSeq" id="XP_018701627.1">
    <property type="nucleotide sequence ID" value="XM_018851317.1"/>
</dbReference>
<keyword evidence="10" id="KW-1185">Reference proteome</keyword>
<feature type="transmembrane region" description="Helical" evidence="7">
    <location>
        <begin position="217"/>
        <end position="235"/>
    </location>
</feature>
<feature type="transmembrane region" description="Helical" evidence="7">
    <location>
        <begin position="179"/>
        <end position="197"/>
    </location>
</feature>
<organism evidence="9 10">
    <name type="scientific">Cordyceps fumosorosea (strain ARSEF 2679)</name>
    <name type="common">Isaria fumosorosea</name>
    <dbReference type="NCBI Taxonomy" id="1081104"/>
    <lineage>
        <taxon>Eukaryota</taxon>
        <taxon>Fungi</taxon>
        <taxon>Dikarya</taxon>
        <taxon>Ascomycota</taxon>
        <taxon>Pezizomycotina</taxon>
        <taxon>Sordariomycetes</taxon>
        <taxon>Hypocreomycetidae</taxon>
        <taxon>Hypocreales</taxon>
        <taxon>Cordycipitaceae</taxon>
        <taxon>Cordyceps</taxon>
    </lineage>
</organism>
<proteinExistence type="inferred from homology"/>
<comment type="caution">
    <text evidence="9">The sequence shown here is derived from an EMBL/GenBank/DDBJ whole genome shotgun (WGS) entry which is preliminary data.</text>
</comment>
<feature type="transmembrane region" description="Helical" evidence="7">
    <location>
        <begin position="372"/>
        <end position="391"/>
    </location>
</feature>
<keyword evidence="3 7" id="KW-0812">Transmembrane</keyword>
<dbReference type="Pfam" id="PF01490">
    <property type="entry name" value="Aa_trans"/>
    <property type="match status" value="1"/>
</dbReference>
<feature type="transmembrane region" description="Helical" evidence="7">
    <location>
        <begin position="421"/>
        <end position="441"/>
    </location>
</feature>
<evidence type="ECO:0000256" key="5">
    <source>
        <dbReference type="ARBA" id="ARBA00023136"/>
    </source>
</evidence>
<accession>A0A167NZI4</accession>
<feature type="compositionally biased region" description="Low complexity" evidence="6">
    <location>
        <begin position="69"/>
        <end position="81"/>
    </location>
</feature>
<feature type="transmembrane region" description="Helical" evidence="7">
    <location>
        <begin position="333"/>
        <end position="352"/>
    </location>
</feature>
<dbReference type="PANTHER" id="PTHR22950:SF461">
    <property type="entry name" value="AMINO ACID TRANSPORTER TRANSMEMBRANE DOMAIN-CONTAINING PROTEIN"/>
    <property type="match status" value="1"/>
</dbReference>
<feature type="transmembrane region" description="Helical" evidence="7">
    <location>
        <begin position="242"/>
        <end position="259"/>
    </location>
</feature>
<feature type="region of interest" description="Disordered" evidence="6">
    <location>
        <begin position="49"/>
        <end position="92"/>
    </location>
</feature>
<dbReference type="AlphaFoldDB" id="A0A167NZI4"/>
<feature type="transmembrane region" description="Helical" evidence="7">
    <location>
        <begin position="126"/>
        <end position="148"/>
    </location>
</feature>
<evidence type="ECO:0000313" key="9">
    <source>
        <dbReference type="EMBL" id="OAA56116.1"/>
    </source>
</evidence>
<dbReference type="STRING" id="1081104.A0A167NZI4"/>
<feature type="transmembrane region" description="Helical" evidence="7">
    <location>
        <begin position="296"/>
        <end position="321"/>
    </location>
</feature>
<feature type="transmembrane region" description="Helical" evidence="7">
    <location>
        <begin position="99"/>
        <end position="120"/>
    </location>
</feature>
<name>A0A167NZI4_CORFA</name>
<evidence type="ECO:0000259" key="8">
    <source>
        <dbReference type="Pfam" id="PF01490"/>
    </source>
</evidence>
<evidence type="ECO:0000256" key="4">
    <source>
        <dbReference type="ARBA" id="ARBA00022989"/>
    </source>
</evidence>
<dbReference type="EMBL" id="AZHB01000023">
    <property type="protein sequence ID" value="OAA56116.1"/>
    <property type="molecule type" value="Genomic_DNA"/>
</dbReference>
<feature type="transmembrane region" description="Helical" evidence="7">
    <location>
        <begin position="447"/>
        <end position="471"/>
    </location>
</feature>
<evidence type="ECO:0000313" key="10">
    <source>
        <dbReference type="Proteomes" id="UP000076744"/>
    </source>
</evidence>